<protein>
    <submittedName>
        <fullName evidence="2">Uncharacterized protein</fullName>
    </submittedName>
</protein>
<feature type="compositionally biased region" description="Low complexity" evidence="1">
    <location>
        <begin position="435"/>
        <end position="447"/>
    </location>
</feature>
<gene>
    <name evidence="2" type="ORF">NAES01612_LOCUS22576</name>
</gene>
<dbReference type="AlphaFoldDB" id="A0A7S4PFA1"/>
<name>A0A7S4PFA1_9EUKA</name>
<reference evidence="2" key="1">
    <citation type="submission" date="2021-01" db="EMBL/GenBank/DDBJ databases">
        <authorList>
            <person name="Corre E."/>
            <person name="Pelletier E."/>
            <person name="Niang G."/>
            <person name="Scheremetjew M."/>
            <person name="Finn R."/>
            <person name="Kale V."/>
            <person name="Holt S."/>
            <person name="Cochrane G."/>
            <person name="Meng A."/>
            <person name="Brown T."/>
            <person name="Cohen L."/>
        </authorList>
    </citation>
    <scope>NUCLEOTIDE SEQUENCE</scope>
    <source>
        <strain evidence="2">SoJaBio B1-5/56/2</strain>
    </source>
</reference>
<evidence type="ECO:0000313" key="2">
    <source>
        <dbReference type="EMBL" id="CAE2332091.1"/>
    </source>
</evidence>
<feature type="compositionally biased region" description="Low complexity" evidence="1">
    <location>
        <begin position="400"/>
        <end position="424"/>
    </location>
</feature>
<dbReference type="EMBL" id="HBKR01034502">
    <property type="protein sequence ID" value="CAE2332091.1"/>
    <property type="molecule type" value="Transcribed_RNA"/>
</dbReference>
<sequence>MKGHNKVSRFIEREAAKPALPSPPLTLQTTDGRRALLPVTTLREIFSLPTFAYDTEGYPVVSHNQMRFHSYIGEILILPFLQGLYQARAETIDCYLETDEMFDTHIDAILDASAAGGISRVGVRKKTAMIQRLHQLVVKAIGIYARQTNPGKTIHAAFSSLVTSGVRLGISSDKFLKTVERDIVMLRKNPNLQPDVGRELRDLALETPPNVVGPPSPYAELFLTNLRTIRWAVKATMFAVTFDQVVVFLAAGLSVFLIEGLPMSDEDKETFGKSENLKKLVSYCLSAISESVDEDVKEGLLQLLEGVESYIYGDGDMKKPLELCLELLDIAKPVVEEAMRRLLQLDGFIIYSSLIGDGNIDTTADLASFLRPPSSALPSPSSSSSSSSSSAAKTFSSFLNTSSSDSLASSPQPTLSSAASSPAAVGEKQEDNKQKTNNNSNNQQSTNHFKNLFSSISAQFE</sequence>
<proteinExistence type="predicted"/>
<feature type="region of interest" description="Disordered" evidence="1">
    <location>
        <begin position="400"/>
        <end position="461"/>
    </location>
</feature>
<accession>A0A7S4PFA1</accession>
<feature type="compositionally biased region" description="Polar residues" evidence="1">
    <location>
        <begin position="448"/>
        <end position="461"/>
    </location>
</feature>
<organism evidence="2">
    <name type="scientific">Paramoeba aestuarina</name>
    <dbReference type="NCBI Taxonomy" id="180227"/>
    <lineage>
        <taxon>Eukaryota</taxon>
        <taxon>Amoebozoa</taxon>
        <taxon>Discosea</taxon>
        <taxon>Flabellinia</taxon>
        <taxon>Dactylopodida</taxon>
        <taxon>Paramoebidae</taxon>
        <taxon>Paramoeba</taxon>
    </lineage>
</organism>
<evidence type="ECO:0000256" key="1">
    <source>
        <dbReference type="SAM" id="MobiDB-lite"/>
    </source>
</evidence>